<proteinExistence type="predicted"/>
<dbReference type="GO" id="GO:0051726">
    <property type="term" value="P:regulation of cell cycle"/>
    <property type="evidence" value="ECO:0007669"/>
    <property type="project" value="InterPro"/>
</dbReference>
<evidence type="ECO:0000313" key="3">
    <source>
        <dbReference type="Proteomes" id="UP000800036"/>
    </source>
</evidence>
<dbReference type="PANTHER" id="PTHR46528:SF1">
    <property type="entry name" value="PROTEIN SON"/>
    <property type="match status" value="1"/>
</dbReference>
<evidence type="ECO:0008006" key="4">
    <source>
        <dbReference type="Google" id="ProtNLM"/>
    </source>
</evidence>
<feature type="compositionally biased region" description="Acidic residues" evidence="1">
    <location>
        <begin position="195"/>
        <end position="204"/>
    </location>
</feature>
<feature type="compositionally biased region" description="Low complexity" evidence="1">
    <location>
        <begin position="466"/>
        <end position="477"/>
    </location>
</feature>
<feature type="region of interest" description="Disordered" evidence="1">
    <location>
        <begin position="602"/>
        <end position="1079"/>
    </location>
</feature>
<dbReference type="InterPro" id="IPR032922">
    <property type="entry name" value="SON"/>
</dbReference>
<feature type="compositionally biased region" description="Polar residues" evidence="1">
    <location>
        <begin position="925"/>
        <end position="939"/>
    </location>
</feature>
<keyword evidence="3" id="KW-1185">Reference proteome</keyword>
<feature type="compositionally biased region" description="Basic and acidic residues" evidence="1">
    <location>
        <begin position="651"/>
        <end position="670"/>
    </location>
</feature>
<evidence type="ECO:0000313" key="2">
    <source>
        <dbReference type="EMBL" id="KAF1972312.1"/>
    </source>
</evidence>
<feature type="compositionally biased region" description="Low complexity" evidence="1">
    <location>
        <begin position="968"/>
        <end position="988"/>
    </location>
</feature>
<feature type="region of interest" description="Disordered" evidence="1">
    <location>
        <begin position="355"/>
        <end position="495"/>
    </location>
</feature>
<protein>
    <recommendedName>
        <fullName evidence="4">RING-type domain-containing protein</fullName>
    </recommendedName>
</protein>
<dbReference type="Gene3D" id="3.30.40.10">
    <property type="entry name" value="Zinc/RING finger domain, C3HC4 (zinc finger)"/>
    <property type="match status" value="1"/>
</dbReference>
<dbReference type="Proteomes" id="UP000800036">
    <property type="component" value="Unassembled WGS sequence"/>
</dbReference>
<feature type="compositionally biased region" description="Basic and acidic residues" evidence="1">
    <location>
        <begin position="132"/>
        <end position="142"/>
    </location>
</feature>
<dbReference type="EMBL" id="ML976687">
    <property type="protein sequence ID" value="KAF1972312.1"/>
    <property type="molecule type" value="Genomic_DNA"/>
</dbReference>
<dbReference type="GO" id="GO:0003723">
    <property type="term" value="F:RNA binding"/>
    <property type="evidence" value="ECO:0007669"/>
    <property type="project" value="InterPro"/>
</dbReference>
<dbReference type="InterPro" id="IPR013083">
    <property type="entry name" value="Znf_RING/FYVE/PHD"/>
</dbReference>
<reference evidence="2" key="1">
    <citation type="journal article" date="2020" name="Stud. Mycol.">
        <title>101 Dothideomycetes genomes: a test case for predicting lifestyles and emergence of pathogens.</title>
        <authorList>
            <person name="Haridas S."/>
            <person name="Albert R."/>
            <person name="Binder M."/>
            <person name="Bloem J."/>
            <person name="Labutti K."/>
            <person name="Salamov A."/>
            <person name="Andreopoulos B."/>
            <person name="Baker S."/>
            <person name="Barry K."/>
            <person name="Bills G."/>
            <person name="Bluhm B."/>
            <person name="Cannon C."/>
            <person name="Castanera R."/>
            <person name="Culley D."/>
            <person name="Daum C."/>
            <person name="Ezra D."/>
            <person name="Gonzalez J."/>
            <person name="Henrissat B."/>
            <person name="Kuo A."/>
            <person name="Liang C."/>
            <person name="Lipzen A."/>
            <person name="Lutzoni F."/>
            <person name="Magnuson J."/>
            <person name="Mondo S."/>
            <person name="Nolan M."/>
            <person name="Ohm R."/>
            <person name="Pangilinan J."/>
            <person name="Park H.-J."/>
            <person name="Ramirez L."/>
            <person name="Alfaro M."/>
            <person name="Sun H."/>
            <person name="Tritt A."/>
            <person name="Yoshinaga Y."/>
            <person name="Zwiers L.-H."/>
            <person name="Turgeon B."/>
            <person name="Goodwin S."/>
            <person name="Spatafora J."/>
            <person name="Crous P."/>
            <person name="Grigoriev I."/>
        </authorList>
    </citation>
    <scope>NUCLEOTIDE SEQUENCE</scope>
    <source>
        <strain evidence="2">CBS 107.79</strain>
    </source>
</reference>
<name>A0A6A5V8E8_9PLEO</name>
<feature type="compositionally biased region" description="Basic and acidic residues" evidence="1">
    <location>
        <begin position="944"/>
        <end position="966"/>
    </location>
</feature>
<feature type="compositionally biased region" description="Basic and acidic residues" evidence="1">
    <location>
        <begin position="760"/>
        <end position="814"/>
    </location>
</feature>
<gene>
    <name evidence="2" type="ORF">BU23DRAFT_590094</name>
</gene>
<feature type="compositionally biased region" description="Polar residues" evidence="1">
    <location>
        <begin position="357"/>
        <end position="368"/>
    </location>
</feature>
<accession>A0A6A5V8E8</accession>
<feature type="compositionally biased region" description="Basic and acidic residues" evidence="1">
    <location>
        <begin position="844"/>
        <end position="858"/>
    </location>
</feature>
<feature type="region of interest" description="Disordered" evidence="1">
    <location>
        <begin position="96"/>
        <end position="229"/>
    </location>
</feature>
<dbReference type="PANTHER" id="PTHR46528">
    <property type="entry name" value="PROTEIN SON"/>
    <property type="match status" value="1"/>
</dbReference>
<feature type="compositionally biased region" description="Polar residues" evidence="1">
    <location>
        <begin position="376"/>
        <end position="385"/>
    </location>
</feature>
<dbReference type="OrthoDB" id="106784at2759"/>
<feature type="compositionally biased region" description="Basic and acidic residues" evidence="1">
    <location>
        <begin position="623"/>
        <end position="636"/>
    </location>
</feature>
<dbReference type="SUPFAM" id="SSF57850">
    <property type="entry name" value="RING/U-box"/>
    <property type="match status" value="1"/>
</dbReference>
<organism evidence="2 3">
    <name type="scientific">Bimuria novae-zelandiae CBS 107.79</name>
    <dbReference type="NCBI Taxonomy" id="1447943"/>
    <lineage>
        <taxon>Eukaryota</taxon>
        <taxon>Fungi</taxon>
        <taxon>Dikarya</taxon>
        <taxon>Ascomycota</taxon>
        <taxon>Pezizomycotina</taxon>
        <taxon>Dothideomycetes</taxon>
        <taxon>Pleosporomycetidae</taxon>
        <taxon>Pleosporales</taxon>
        <taxon>Massarineae</taxon>
        <taxon>Didymosphaeriaceae</taxon>
        <taxon>Bimuria</taxon>
    </lineage>
</organism>
<feature type="compositionally biased region" description="Low complexity" evidence="1">
    <location>
        <begin position="213"/>
        <end position="229"/>
    </location>
</feature>
<dbReference type="GO" id="GO:0043484">
    <property type="term" value="P:regulation of RNA splicing"/>
    <property type="evidence" value="ECO:0007669"/>
    <property type="project" value="InterPro"/>
</dbReference>
<feature type="compositionally biased region" description="Basic and acidic residues" evidence="1">
    <location>
        <begin position="1057"/>
        <end position="1079"/>
    </location>
</feature>
<evidence type="ECO:0000256" key="1">
    <source>
        <dbReference type="SAM" id="MobiDB-lite"/>
    </source>
</evidence>
<sequence length="1079" mass="118337">MATADPKLAPLADELKEFALTLERGVFPKNFFCALCDQLAFDSYKLLCCNKVICSSCHEKLEFPATCPSCDHSPVEPESCPPNKTLRNTMRIWLQKQRKKEENKAASEAPTPAIEPTPAPSEVQPSTGSADKPVESVEEAFRAEGGVNQSAADSSGADAPRPASAAPQRDETSTGAPDEPPQGASQDAKDVKEEKEEDQGDEPTEGQANAQDGNGSNGPINPNNAMMNANGMPNQFGFGFNNTAQGNFGMGMGMGPMNNMPNMMNAGWNNMGMTLNPSSYRSKSNHWSGYGMNNMNGMFGFGGNMGMGMNDMSMNYGGGFGNGWNGMGGGGGYGFNGYNQMGGYNQSGAYPEMMNQYPKNHMSNQNRFPGNGPGSFPQQRNSRNGSIGHGQGSGMQQNSRPGSRAGPNNRDGESPAGTADATAENQGKDEQASGSAETGQEGKTELSAIEADGTTEPAQAEGVVSADAPKAAEGPAATVNEAEESSGLNQIQTVDSIETGDQGFNPMMGGNMQMQYPHQMMNQFRHQMNGPYNHNMGYQNNNFGPRGAFNNAYGAATVLTGEPRGVGVEGAPTGPRAMREGRPNTGFSSRAINFRFNAVKSATPTAEAAATRSPPRRVRSRSPVRDDSLRTKDKSPSRSRASSQAIPAAQDETRDCSRSAAPESRDERPRSITPPLENDAEHELRKDKRRHRSSRYDDEPDERDDYDDRGRDDRDSRGSRGDRTRSASADSKYRSRREKDNREHKRRHHSRSISPGDVGYSKDKESSSRRKDRGDRDRYRDRSRDRERSRKDRKDRDYEGDNDDDKYRSRDKEKERRRRRDREAEEDERDYDEGKYRSSRRSRKDRDRDRDRDYDKESSTSTRAVSPPINAPTGPAADNFSIRGASKPKAKAMPPPQPPTGPRAFMPPKGPAADRDRGGRHSRKGSMTSSVPSTPTESAPQDHYAAEREKNARARDMLERGPERSLHSRISSSHSNSHGSSSRPTLSSKRSRDDYDDDEPSRDPPARDSKGIPTGPSASSHGSKRRKSGQDEGMDLASVLAKGMRKKAGQLPRRGGVKTEGDVERELERVERERDGRRW</sequence>
<dbReference type="AlphaFoldDB" id="A0A6A5V8E8"/>
<feature type="region of interest" description="Disordered" evidence="1">
    <location>
        <begin position="564"/>
        <end position="588"/>
    </location>
</feature>
<feature type="compositionally biased region" description="Polar residues" evidence="1">
    <location>
        <begin position="486"/>
        <end position="495"/>
    </location>
</feature>
<feature type="compositionally biased region" description="Basic and acidic residues" evidence="1">
    <location>
        <begin position="1001"/>
        <end position="1010"/>
    </location>
</feature>
<feature type="compositionally biased region" description="Basic and acidic residues" evidence="1">
    <location>
        <begin position="706"/>
        <end position="743"/>
    </location>
</feature>